<keyword evidence="4" id="KW-1003">Cell membrane</keyword>
<dbReference type="InterPro" id="IPR001789">
    <property type="entry name" value="Sig_transdc_resp-reg_receiver"/>
</dbReference>
<dbReference type="SMART" id="SM00091">
    <property type="entry name" value="PAS"/>
    <property type="match status" value="4"/>
</dbReference>
<evidence type="ECO:0000256" key="4">
    <source>
        <dbReference type="ARBA" id="ARBA00022475"/>
    </source>
</evidence>
<dbReference type="PROSITE" id="PS50110">
    <property type="entry name" value="RESPONSE_REGULATORY"/>
    <property type="match status" value="2"/>
</dbReference>
<dbReference type="Pfam" id="PF00072">
    <property type="entry name" value="Response_reg"/>
    <property type="match status" value="2"/>
</dbReference>
<dbReference type="Pfam" id="PF01590">
    <property type="entry name" value="GAF"/>
    <property type="match status" value="1"/>
</dbReference>
<dbReference type="SUPFAM" id="SSF55874">
    <property type="entry name" value="ATPase domain of HSP90 chaperone/DNA topoisomerase II/histidine kinase"/>
    <property type="match status" value="1"/>
</dbReference>
<evidence type="ECO:0000259" key="17">
    <source>
        <dbReference type="PROSITE" id="PS50110"/>
    </source>
</evidence>
<dbReference type="Gene3D" id="3.30.450.40">
    <property type="match status" value="1"/>
</dbReference>
<evidence type="ECO:0000259" key="16">
    <source>
        <dbReference type="PROSITE" id="PS50109"/>
    </source>
</evidence>
<feature type="domain" description="Response regulatory" evidence="17">
    <location>
        <begin position="1208"/>
        <end position="1326"/>
    </location>
</feature>
<dbReference type="SMART" id="SM00065">
    <property type="entry name" value="GAF"/>
    <property type="match status" value="1"/>
</dbReference>
<dbReference type="InterPro" id="IPR036890">
    <property type="entry name" value="HATPase_C_sf"/>
</dbReference>
<comment type="catalytic activity">
    <reaction evidence="1">
        <text>ATP + protein L-histidine = ADP + protein N-phospho-L-histidine.</text>
        <dbReference type="EC" id="2.7.13.3"/>
    </reaction>
</comment>
<dbReference type="Pfam" id="PF08447">
    <property type="entry name" value="PAS_3"/>
    <property type="match status" value="1"/>
</dbReference>
<evidence type="ECO:0000256" key="11">
    <source>
        <dbReference type="ARBA" id="ARBA00022989"/>
    </source>
</evidence>
<feature type="domain" description="PAC" evidence="19">
    <location>
        <begin position="487"/>
        <end position="538"/>
    </location>
</feature>
<feature type="domain" description="HPt" evidence="20">
    <location>
        <begin position="1361"/>
        <end position="1453"/>
    </location>
</feature>
<dbReference type="PROSITE" id="PS50109">
    <property type="entry name" value="HIS_KIN"/>
    <property type="match status" value="1"/>
</dbReference>
<feature type="domain" description="Response regulatory" evidence="17">
    <location>
        <begin position="1064"/>
        <end position="1185"/>
    </location>
</feature>
<evidence type="ECO:0000256" key="13">
    <source>
        <dbReference type="ARBA" id="ARBA00023136"/>
    </source>
</evidence>
<dbReference type="Pfam" id="PF01627">
    <property type="entry name" value="Hpt"/>
    <property type="match status" value="1"/>
</dbReference>
<dbReference type="CDD" id="cd17546">
    <property type="entry name" value="REC_hyHK_CKI1_RcsC-like"/>
    <property type="match status" value="2"/>
</dbReference>
<dbReference type="InterPro" id="IPR003018">
    <property type="entry name" value="GAF"/>
</dbReference>
<feature type="domain" description="PAC" evidence="19">
    <location>
        <begin position="628"/>
        <end position="680"/>
    </location>
</feature>
<dbReference type="Gene3D" id="3.30.565.10">
    <property type="entry name" value="Histidine kinase-like ATPase, C-terminal domain"/>
    <property type="match status" value="1"/>
</dbReference>
<dbReference type="SMART" id="SM00448">
    <property type="entry name" value="REC"/>
    <property type="match status" value="2"/>
</dbReference>
<evidence type="ECO:0000256" key="6">
    <source>
        <dbReference type="ARBA" id="ARBA00022679"/>
    </source>
</evidence>
<dbReference type="InterPro" id="IPR036097">
    <property type="entry name" value="HisK_dim/P_sf"/>
</dbReference>
<evidence type="ECO:0000256" key="15">
    <source>
        <dbReference type="PROSITE-ProRule" id="PRU00169"/>
    </source>
</evidence>
<evidence type="ECO:0000313" key="21">
    <source>
        <dbReference type="EMBL" id="MBE9462378.1"/>
    </source>
</evidence>
<gene>
    <name evidence="21" type="ORF">IEE83_10845</name>
</gene>
<evidence type="ECO:0000256" key="10">
    <source>
        <dbReference type="ARBA" id="ARBA00022840"/>
    </source>
</evidence>
<dbReference type="Gene3D" id="1.10.287.130">
    <property type="match status" value="1"/>
</dbReference>
<dbReference type="SMART" id="SM00086">
    <property type="entry name" value="PAC"/>
    <property type="match status" value="3"/>
</dbReference>
<dbReference type="SUPFAM" id="SSF47384">
    <property type="entry name" value="Homodimeric domain of signal transducing histidine kinase"/>
    <property type="match status" value="1"/>
</dbReference>
<dbReference type="SMART" id="SM00387">
    <property type="entry name" value="HATPase_c"/>
    <property type="match status" value="1"/>
</dbReference>
<dbReference type="SUPFAM" id="SSF52172">
    <property type="entry name" value="CheY-like"/>
    <property type="match status" value="2"/>
</dbReference>
<keyword evidence="12" id="KW-0902">Two-component regulatory system</keyword>
<keyword evidence="6" id="KW-0808">Transferase</keyword>
<dbReference type="CDD" id="cd16922">
    <property type="entry name" value="HATPase_EvgS-ArcB-TorS-like"/>
    <property type="match status" value="1"/>
</dbReference>
<reference evidence="22" key="1">
    <citation type="submission" date="2023-07" db="EMBL/GenBank/DDBJ databases">
        <title>Dyadobacter sp. nov 'subterranea' isolated from contaminted grondwater.</title>
        <authorList>
            <person name="Szabo I."/>
            <person name="Al-Omari J."/>
            <person name="Szerdahelyi S.G."/>
            <person name="Rado J."/>
        </authorList>
    </citation>
    <scope>NUCLEOTIDE SEQUENCE [LARGE SCALE GENOMIC DNA]</scope>
    <source>
        <strain evidence="22">UP-52</strain>
    </source>
</reference>
<dbReference type="CDD" id="cd00082">
    <property type="entry name" value="HisKA"/>
    <property type="match status" value="1"/>
</dbReference>
<feature type="domain" description="PAS" evidence="18">
    <location>
        <begin position="288"/>
        <end position="358"/>
    </location>
</feature>
<evidence type="ECO:0000256" key="1">
    <source>
        <dbReference type="ARBA" id="ARBA00000085"/>
    </source>
</evidence>
<evidence type="ECO:0000256" key="5">
    <source>
        <dbReference type="ARBA" id="ARBA00022553"/>
    </source>
</evidence>
<dbReference type="Pfam" id="PF08448">
    <property type="entry name" value="PAS_4"/>
    <property type="match status" value="2"/>
</dbReference>
<dbReference type="Gene3D" id="3.40.50.2300">
    <property type="match status" value="2"/>
</dbReference>
<keyword evidence="5 15" id="KW-0597">Phosphoprotein</keyword>
<feature type="modified residue" description="4-aspartylphosphate" evidence="15">
    <location>
        <position position="1259"/>
    </location>
</feature>
<dbReference type="InterPro" id="IPR005467">
    <property type="entry name" value="His_kinase_dom"/>
</dbReference>
<keyword evidence="8" id="KW-0547">Nucleotide-binding</keyword>
<feature type="domain" description="PAS" evidence="18">
    <location>
        <begin position="539"/>
        <end position="595"/>
    </location>
</feature>
<dbReference type="Gene3D" id="1.20.120.160">
    <property type="entry name" value="HPT domain"/>
    <property type="match status" value="1"/>
</dbReference>
<dbReference type="SUPFAM" id="SSF55781">
    <property type="entry name" value="GAF domain-like"/>
    <property type="match status" value="1"/>
</dbReference>
<evidence type="ECO:0000256" key="8">
    <source>
        <dbReference type="ARBA" id="ARBA00022741"/>
    </source>
</evidence>
<evidence type="ECO:0000313" key="22">
    <source>
        <dbReference type="Proteomes" id="UP000634134"/>
    </source>
</evidence>
<evidence type="ECO:0000259" key="18">
    <source>
        <dbReference type="PROSITE" id="PS50112"/>
    </source>
</evidence>
<dbReference type="InterPro" id="IPR011006">
    <property type="entry name" value="CheY-like_superfamily"/>
</dbReference>
<dbReference type="Gene3D" id="3.30.450.20">
    <property type="entry name" value="PAS domain"/>
    <property type="match status" value="5"/>
</dbReference>
<dbReference type="Pfam" id="PF00512">
    <property type="entry name" value="HisKA"/>
    <property type="match status" value="1"/>
</dbReference>
<protein>
    <recommendedName>
        <fullName evidence="3">histidine kinase</fullName>
        <ecNumber evidence="3">2.7.13.3</ecNumber>
    </recommendedName>
</protein>
<dbReference type="PANTHER" id="PTHR45339">
    <property type="entry name" value="HYBRID SIGNAL TRANSDUCTION HISTIDINE KINASE J"/>
    <property type="match status" value="1"/>
</dbReference>
<feature type="modified residue" description="Phosphohistidine" evidence="14">
    <location>
        <position position="1400"/>
    </location>
</feature>
<dbReference type="InterPro" id="IPR004358">
    <property type="entry name" value="Sig_transdc_His_kin-like_C"/>
</dbReference>
<keyword evidence="13" id="KW-0472">Membrane</keyword>
<dbReference type="InterPro" id="IPR036641">
    <property type="entry name" value="HPT_dom_sf"/>
</dbReference>
<evidence type="ECO:0000256" key="12">
    <source>
        <dbReference type="ARBA" id="ARBA00023012"/>
    </source>
</evidence>
<evidence type="ECO:0000256" key="14">
    <source>
        <dbReference type="PROSITE-ProRule" id="PRU00110"/>
    </source>
</evidence>
<feature type="domain" description="PAS" evidence="18">
    <location>
        <begin position="166"/>
        <end position="236"/>
    </location>
</feature>
<evidence type="ECO:0000256" key="2">
    <source>
        <dbReference type="ARBA" id="ARBA00004651"/>
    </source>
</evidence>
<evidence type="ECO:0000259" key="19">
    <source>
        <dbReference type="PROSITE" id="PS50113"/>
    </source>
</evidence>
<dbReference type="InterPro" id="IPR013655">
    <property type="entry name" value="PAS_fold_3"/>
</dbReference>
<dbReference type="SUPFAM" id="SSF55785">
    <property type="entry name" value="PYP-like sensor domain (PAS domain)"/>
    <property type="match status" value="5"/>
</dbReference>
<dbReference type="SMART" id="SM00388">
    <property type="entry name" value="HisKA"/>
    <property type="match status" value="1"/>
</dbReference>
<dbReference type="InterPro" id="IPR001610">
    <property type="entry name" value="PAC"/>
</dbReference>
<name>A0ABR9WAF3_9BACT</name>
<dbReference type="Pfam" id="PF02518">
    <property type="entry name" value="HATPase_c"/>
    <property type="match status" value="1"/>
</dbReference>
<dbReference type="InterPro" id="IPR013656">
    <property type="entry name" value="PAS_4"/>
</dbReference>
<dbReference type="PANTHER" id="PTHR45339:SF1">
    <property type="entry name" value="HYBRID SIGNAL TRANSDUCTION HISTIDINE KINASE J"/>
    <property type="match status" value="1"/>
</dbReference>
<dbReference type="InterPro" id="IPR035965">
    <property type="entry name" value="PAS-like_dom_sf"/>
</dbReference>
<dbReference type="RefSeq" id="WP_194120589.1">
    <property type="nucleotide sequence ID" value="NZ_JACYGY010000001.1"/>
</dbReference>
<evidence type="ECO:0000256" key="9">
    <source>
        <dbReference type="ARBA" id="ARBA00022777"/>
    </source>
</evidence>
<keyword evidence="22" id="KW-1185">Reference proteome</keyword>
<dbReference type="PROSITE" id="PS50112">
    <property type="entry name" value="PAS"/>
    <property type="match status" value="3"/>
</dbReference>
<dbReference type="Proteomes" id="UP000634134">
    <property type="component" value="Unassembled WGS sequence"/>
</dbReference>
<dbReference type="InterPro" id="IPR000014">
    <property type="entry name" value="PAS"/>
</dbReference>
<dbReference type="PROSITE" id="PS50894">
    <property type="entry name" value="HPT"/>
    <property type="match status" value="1"/>
</dbReference>
<evidence type="ECO:0000259" key="20">
    <source>
        <dbReference type="PROSITE" id="PS50894"/>
    </source>
</evidence>
<keyword evidence="10" id="KW-0067">ATP-binding</keyword>
<evidence type="ECO:0000256" key="3">
    <source>
        <dbReference type="ARBA" id="ARBA00012438"/>
    </source>
</evidence>
<dbReference type="CDD" id="cd00130">
    <property type="entry name" value="PAS"/>
    <property type="match status" value="3"/>
</dbReference>
<organism evidence="21 22">
    <name type="scientific">Dyadobacter subterraneus</name>
    <dbReference type="NCBI Taxonomy" id="2773304"/>
    <lineage>
        <taxon>Bacteria</taxon>
        <taxon>Pseudomonadati</taxon>
        <taxon>Bacteroidota</taxon>
        <taxon>Cytophagia</taxon>
        <taxon>Cytophagales</taxon>
        <taxon>Spirosomataceae</taxon>
        <taxon>Dyadobacter</taxon>
    </lineage>
</organism>
<sequence length="1453" mass="164272">MKYLPIPHNENERLKALKNYQILDTYSEKEFDRLTELASVICDTPISLVSLIDEKRQWFKSKKGLDIPETSRDLAFCQYSIMENVIFEIEDATSDERFKDNALVTGNPHIRFYAGVPLVDPKGFALGTLCVLDDKARKLSDQQKNALKLIAEQVMSLIVDQRKRQELKYFERIFQLSNDLICIAGADGYFRQINPAFEQLLGWDEKFLLRTSFFELTHPDDLENTYNQISKLSSGVPGINFTQRFRQKSGEYLYLQWVATPEPSTGNIFAIARNITEEKIQEQKLQISEDNFRSFFENSQGLMCTHDLKGNFITVNAAGAQLLGYSTTEVLTMGLADLIPAKHHYALQYYLKEIKETGKSSGLMTTQHKNGSYLIWSYHNILVHNPYGEDYIVGNSIDVTESQQLAERLQRTQEMLVQTNRTARVGGWEVDIASGKVNWSEVTRQIHEVDPDYEPDLVTAYQFYPDEDSRKMLMKAVELDIAEGKGYDLELELATAKGNSIWVRIIGNAEMENGICKRIYGTFQDIDEKKRAELETAKSRKLLDDVLNAASAVSIVATDVNGLITVFNKGAENLLGYACEEAIGHFTPEIFHTTDELKKRSAELSEQYGMPINGFRALVHKAEKDGFEVRECTYKTKNGELFPVSLAVTMIRDLDNAIIGYLGVATDLSARKKAEQELIAERARLLAFVEHAPAAVAMFDKDIKYLAISRKWLEEYHLTDRDIIGLTHYEVFPNIGDNWKEIHQRALMGAIVTKEEEMWIPPGWDHEQYLKWEVRPWYHFDGSIGGIMMFTQDITETALGRDELKHAKLLAEQGNIAKSEFLANMSHEIRTPLNGIIGFTDLVLKTQLNDTQKQYLGIVNQSGTALLNIINDILDFSKIEAGKLELDIDQCDIFEIASQSADIISFPIQNKGLEMLLNIPADLPRFVWVDEIRLKQVLINLLSNAAKFTESGEIELKIEMLEYKPEDNSQVTCRFSVRDTGIGIREEKQAKIFEAFLQEDGSTTKKYGGTGLGLTISNKLLGMMGSHLQLKSAPGIGSTFFFDLTLKSEPGEPILWEHVDAIKRVLIVDDNDNNRIILEKMLEILKIESSQAKSGLEALDMIVNGEMVFDAVLMDYHMPQLDGLETIRELRITYGLSADQLPIVLLNSSADDAAVLKGCEDLKVNYRLMKPIKLNDIFMSLSRLSQKGKIEEYHLLPGSNEIDTSGLVILIAEDNPVNMFLAKTVIRKIAPNAEIIEAENGLKAVELCKKQLPAIIFMDVQMPEMNGYEATVAIRDLEGENHVPIIALTAGNVKGEKEKCLEAGMDDFVTKPFVEDIIWQMLNKFLGLDAPRNKENKMDPASVSDSNHFDIEKLNSTYMNDKEFIRELLELTKNGLNNNLSDLKQSFAKQDLIAIKASGHKLKGSSSSVYLNHVAELSGILERLTVFDKTFIEKLLTELETEIEYLLPILAEQ</sequence>
<comment type="subcellular location">
    <subcellularLocation>
        <location evidence="2">Cell membrane</location>
        <topology evidence="2">Multi-pass membrane protein</topology>
    </subcellularLocation>
</comment>
<feature type="domain" description="Histidine kinase" evidence="16">
    <location>
        <begin position="824"/>
        <end position="1048"/>
    </location>
</feature>
<dbReference type="InterPro" id="IPR003661">
    <property type="entry name" value="HisK_dim/P_dom"/>
</dbReference>
<evidence type="ECO:0000256" key="7">
    <source>
        <dbReference type="ARBA" id="ARBA00022692"/>
    </source>
</evidence>
<dbReference type="EC" id="2.7.13.3" evidence="3"/>
<dbReference type="SUPFAM" id="SSF47226">
    <property type="entry name" value="Histidine-containing phosphotransfer domain, HPT domain"/>
    <property type="match status" value="1"/>
</dbReference>
<dbReference type="InterPro" id="IPR000700">
    <property type="entry name" value="PAS-assoc_C"/>
</dbReference>
<dbReference type="Pfam" id="PF00989">
    <property type="entry name" value="PAS"/>
    <property type="match status" value="1"/>
</dbReference>
<dbReference type="InterPro" id="IPR008207">
    <property type="entry name" value="Sig_transdc_His_kin_Hpt_dom"/>
</dbReference>
<comment type="caution">
    <text evidence="21">The sequence shown here is derived from an EMBL/GenBank/DDBJ whole genome shotgun (WGS) entry which is preliminary data.</text>
</comment>
<dbReference type="PRINTS" id="PR00344">
    <property type="entry name" value="BCTRLSENSOR"/>
</dbReference>
<dbReference type="NCBIfam" id="TIGR00229">
    <property type="entry name" value="sensory_box"/>
    <property type="match status" value="4"/>
</dbReference>
<dbReference type="InterPro" id="IPR013767">
    <property type="entry name" value="PAS_fold"/>
</dbReference>
<keyword evidence="7" id="KW-0812">Transmembrane</keyword>
<feature type="modified residue" description="4-aspartylphosphate" evidence="15">
    <location>
        <position position="1115"/>
    </location>
</feature>
<dbReference type="EMBL" id="JACYGY010000001">
    <property type="protein sequence ID" value="MBE9462378.1"/>
    <property type="molecule type" value="Genomic_DNA"/>
</dbReference>
<accession>A0ABR9WAF3</accession>
<proteinExistence type="predicted"/>
<dbReference type="InterPro" id="IPR003594">
    <property type="entry name" value="HATPase_dom"/>
</dbReference>
<keyword evidence="11" id="KW-1133">Transmembrane helix</keyword>
<keyword evidence="9" id="KW-0418">Kinase</keyword>
<dbReference type="PROSITE" id="PS50113">
    <property type="entry name" value="PAC"/>
    <property type="match status" value="2"/>
</dbReference>
<dbReference type="InterPro" id="IPR029016">
    <property type="entry name" value="GAF-like_dom_sf"/>
</dbReference>